<evidence type="ECO:0000313" key="2">
    <source>
        <dbReference type="Proteomes" id="UP001595904"/>
    </source>
</evidence>
<dbReference type="GO" id="GO:0016805">
    <property type="term" value="F:dipeptidase activity"/>
    <property type="evidence" value="ECO:0007669"/>
    <property type="project" value="UniProtKB-KW"/>
</dbReference>
<protein>
    <submittedName>
        <fullName evidence="1">Membrane dipeptidase</fullName>
        <ecNumber evidence="1">3.4.13.-</ecNumber>
    </submittedName>
</protein>
<dbReference type="InterPro" id="IPR008257">
    <property type="entry name" value="Pept_M19"/>
</dbReference>
<reference evidence="2" key="1">
    <citation type="journal article" date="2019" name="Int. J. Syst. Evol. Microbiol.">
        <title>The Global Catalogue of Microorganisms (GCM) 10K type strain sequencing project: providing services to taxonomists for standard genome sequencing and annotation.</title>
        <authorList>
            <consortium name="The Broad Institute Genomics Platform"/>
            <consortium name="The Broad Institute Genome Sequencing Center for Infectious Disease"/>
            <person name="Wu L."/>
            <person name="Ma J."/>
        </authorList>
    </citation>
    <scope>NUCLEOTIDE SEQUENCE [LARGE SCALE GENOMIC DNA]</scope>
    <source>
        <strain evidence="2">CGMCC 1.10759</strain>
    </source>
</reference>
<dbReference type="Gene3D" id="3.20.20.140">
    <property type="entry name" value="Metal-dependent hydrolases"/>
    <property type="match status" value="1"/>
</dbReference>
<dbReference type="EMBL" id="JBHSDU010000005">
    <property type="protein sequence ID" value="MFC4311624.1"/>
    <property type="molecule type" value="Genomic_DNA"/>
</dbReference>
<evidence type="ECO:0000313" key="1">
    <source>
        <dbReference type="EMBL" id="MFC4311624.1"/>
    </source>
</evidence>
<dbReference type="PROSITE" id="PS51365">
    <property type="entry name" value="RENAL_DIPEPTIDASE_2"/>
    <property type="match status" value="1"/>
</dbReference>
<dbReference type="RefSeq" id="WP_380600325.1">
    <property type="nucleotide sequence ID" value="NZ_JBHSDU010000005.1"/>
</dbReference>
<gene>
    <name evidence="1" type="ORF">ACFPN2_21170</name>
</gene>
<keyword evidence="1" id="KW-0645">Protease</keyword>
<dbReference type="PANTHER" id="PTHR10443:SF12">
    <property type="entry name" value="DIPEPTIDASE"/>
    <property type="match status" value="1"/>
</dbReference>
<proteinExistence type="predicted"/>
<dbReference type="Proteomes" id="UP001595904">
    <property type="component" value="Unassembled WGS sequence"/>
</dbReference>
<accession>A0ABV8SYT7</accession>
<dbReference type="InterPro" id="IPR032466">
    <property type="entry name" value="Metal_Hydrolase"/>
</dbReference>
<dbReference type="PANTHER" id="PTHR10443">
    <property type="entry name" value="MICROSOMAL DIPEPTIDASE"/>
    <property type="match status" value="1"/>
</dbReference>
<name>A0ABV8SYT7_9GAMM</name>
<keyword evidence="1" id="KW-0224">Dipeptidase</keyword>
<dbReference type="SUPFAM" id="SSF51556">
    <property type="entry name" value="Metallo-dependent hydrolases"/>
    <property type="match status" value="1"/>
</dbReference>
<keyword evidence="1" id="KW-0378">Hydrolase</keyword>
<comment type="caution">
    <text evidence="1">The sequence shown here is derived from an EMBL/GenBank/DDBJ whole genome shotgun (WGS) entry which is preliminary data.</text>
</comment>
<organism evidence="1 2">
    <name type="scientific">Steroidobacter flavus</name>
    <dbReference type="NCBI Taxonomy" id="1842136"/>
    <lineage>
        <taxon>Bacteria</taxon>
        <taxon>Pseudomonadati</taxon>
        <taxon>Pseudomonadota</taxon>
        <taxon>Gammaproteobacteria</taxon>
        <taxon>Steroidobacterales</taxon>
        <taxon>Steroidobacteraceae</taxon>
        <taxon>Steroidobacter</taxon>
    </lineage>
</organism>
<dbReference type="Pfam" id="PF01244">
    <property type="entry name" value="Peptidase_M19"/>
    <property type="match status" value="1"/>
</dbReference>
<sequence length="347" mass="38699">MDSDTLIRDEIYASPEAMRLHREMIIFDCLSLSYILDPPYDERVLEGGVTATNLTVAWEGQSWDEVLENIDQARTKIDKNGNLVFAETAAEVREAKKNGKVAVILGTQGSDFIDRHLSRVRILHKLGVRYIGLTYTGATLFADGCGEIRDAGLTFLGKEFIDAVNELPMLLDLAHTGHRSRFEGATMAKHPVCTHSNAYAVNPNDRNTKDESALIIAEKGGVMGVTGLVRAVAPCDSSIEHMVEHADHWVRRIGVQHTGLGLDFTEGFQDAQRDGKVTLKPPKWRTLRPDIFGTPEAFYTQKYPARLESIRKLPNFTHELLSRGYDSVSVCEIMGRAWLRNFELAVG</sequence>
<dbReference type="EC" id="3.4.13.-" evidence="1"/>
<keyword evidence="2" id="KW-1185">Reference proteome</keyword>